<reference evidence="4 6" key="1">
    <citation type="submission" date="2018-01" db="EMBL/GenBank/DDBJ databases">
        <title>The complete genome sequence of Chromatium okenii LaCa, a purple sulfur bacterium with a turbulent life.</title>
        <authorList>
            <person name="Luedin S.M."/>
            <person name="Liechti N."/>
            <person name="Storelli N."/>
            <person name="Danza F."/>
            <person name="Wittwer M."/>
            <person name="Pothier J.F."/>
            <person name="Tonolla M.A."/>
        </authorList>
    </citation>
    <scope>NUCLEOTIDE SEQUENCE [LARGE SCALE GENOMIC DNA]</scope>
    <source>
        <strain evidence="4 6">LaCa</strain>
    </source>
</reference>
<dbReference type="PANTHER" id="PTHR34475">
    <property type="match status" value="1"/>
</dbReference>
<dbReference type="GO" id="GO:0003677">
    <property type="term" value="F:DNA binding"/>
    <property type="evidence" value="ECO:0007669"/>
    <property type="project" value="InterPro"/>
</dbReference>
<dbReference type="InterPro" id="IPR025194">
    <property type="entry name" value="RodZ-like_C"/>
</dbReference>
<feature type="domain" description="Cytoskeleton protein RodZ-like C-terminal" evidence="3">
    <location>
        <begin position="281"/>
        <end position="351"/>
    </location>
</feature>
<dbReference type="RefSeq" id="WP_105072428.1">
    <property type="nucleotide sequence ID" value="NZ_JAFLKP010000103.1"/>
</dbReference>
<sequence>MNQSQMIDADTPAGVDLVGSPGQQLRAQRQARGIEIERIASQLHLRKDVIEALEQDRYEVLPATVYVVGYLRNYARLLDLDSVPFIQAYHAALPHSAAVTIAAAPEVTPAVAPANSISFESVATEKVIAPAPATEPTAATLSSSELTPFPKSAAALAHQRHLVRWLISAGVLGTALALGWIYRADLTVFFVPPAPTIEESAALNLSASTAETEPPITDTSAPSFEVEPENVPATTPPVLPPAETPAAIPASIATPPAIAEPVAATSDSTAAATTAPPEVVVEAVRSARIRVTGADGQKVLRVRLQAGERRVLSGTPPYKFVISKANAIKVTVGGQPFDVMTHAQGNATRFSLDPATFLSTTSAPTDAAAAPDDE</sequence>
<dbReference type="Pfam" id="PF13464">
    <property type="entry name" value="RodZ_C"/>
    <property type="match status" value="1"/>
</dbReference>
<accession>A0A2S7XN82</accession>
<feature type="compositionally biased region" description="Polar residues" evidence="1">
    <location>
        <begin position="206"/>
        <end position="222"/>
    </location>
</feature>
<evidence type="ECO:0000313" key="5">
    <source>
        <dbReference type="EMBL" id="PQJ97570.1"/>
    </source>
</evidence>
<protein>
    <recommendedName>
        <fullName evidence="3">Cytoskeleton protein RodZ-like C-terminal domain-containing protein</fullName>
    </recommendedName>
</protein>
<organism evidence="4 6">
    <name type="scientific">Chromatium okenii</name>
    <dbReference type="NCBI Taxonomy" id="61644"/>
    <lineage>
        <taxon>Bacteria</taxon>
        <taxon>Pseudomonadati</taxon>
        <taxon>Pseudomonadota</taxon>
        <taxon>Gammaproteobacteria</taxon>
        <taxon>Chromatiales</taxon>
        <taxon>Chromatiaceae</taxon>
        <taxon>Chromatium</taxon>
    </lineage>
</organism>
<proteinExistence type="predicted"/>
<feature type="transmembrane region" description="Helical" evidence="2">
    <location>
        <begin position="162"/>
        <end position="182"/>
    </location>
</feature>
<dbReference type="InterPro" id="IPR010982">
    <property type="entry name" value="Lambda_DNA-bd_dom_sf"/>
</dbReference>
<dbReference type="AlphaFoldDB" id="A0A2S7XN82"/>
<gene>
    <name evidence="5" type="ORF">CXB77_00800</name>
    <name evidence="4" type="ORF">CXB77_13050</name>
</gene>
<evidence type="ECO:0000256" key="2">
    <source>
        <dbReference type="SAM" id="Phobius"/>
    </source>
</evidence>
<feature type="region of interest" description="Disordered" evidence="1">
    <location>
        <begin position="206"/>
        <end position="232"/>
    </location>
</feature>
<keyword evidence="2" id="KW-1133">Transmembrane helix</keyword>
<dbReference type="EMBL" id="PPGH01000009">
    <property type="protein sequence ID" value="PQJ97570.1"/>
    <property type="molecule type" value="Genomic_DNA"/>
</dbReference>
<dbReference type="PANTHER" id="PTHR34475:SF1">
    <property type="entry name" value="CYTOSKELETON PROTEIN RODZ"/>
    <property type="match status" value="1"/>
</dbReference>
<comment type="caution">
    <text evidence="4">The sequence shown here is derived from an EMBL/GenBank/DDBJ whole genome shotgun (WGS) entry which is preliminary data.</text>
</comment>
<dbReference type="Proteomes" id="UP000239936">
    <property type="component" value="Unassembled WGS sequence"/>
</dbReference>
<evidence type="ECO:0000259" key="3">
    <source>
        <dbReference type="Pfam" id="PF13464"/>
    </source>
</evidence>
<dbReference type="EMBL" id="PPGH01000037">
    <property type="protein sequence ID" value="PQJ95199.1"/>
    <property type="molecule type" value="Genomic_DNA"/>
</dbReference>
<keyword evidence="2" id="KW-0472">Membrane</keyword>
<name>A0A2S7XN82_9GAMM</name>
<keyword evidence="6" id="KW-1185">Reference proteome</keyword>
<dbReference type="Gene3D" id="1.10.260.40">
    <property type="entry name" value="lambda repressor-like DNA-binding domains"/>
    <property type="match status" value="1"/>
</dbReference>
<dbReference type="InterPro" id="IPR050400">
    <property type="entry name" value="Bact_Cytoskel_RodZ"/>
</dbReference>
<evidence type="ECO:0000313" key="6">
    <source>
        <dbReference type="Proteomes" id="UP000239936"/>
    </source>
</evidence>
<dbReference type="Pfam" id="PF13413">
    <property type="entry name" value="HTH_25"/>
    <property type="match status" value="1"/>
</dbReference>
<dbReference type="OrthoDB" id="9790252at2"/>
<evidence type="ECO:0000313" key="4">
    <source>
        <dbReference type="EMBL" id="PQJ95199.1"/>
    </source>
</evidence>
<evidence type="ECO:0000256" key="1">
    <source>
        <dbReference type="SAM" id="MobiDB-lite"/>
    </source>
</evidence>
<keyword evidence="2" id="KW-0812">Transmembrane</keyword>